<sequence length="948" mass="108208">MAYSYDNRYHDRRRQDDYYARSRDTDAYSSVNSNRGYSYSSEPRYAANPPQPKRSSAYPPPHRESRDRYRWPPRPSVEDEAASLAREYPRRASSVASEESGEAKSRGTVDQQPIIEEIASNDRRFVLVSDPTVVPDAARQRRRRRSFAERGSMPHLKTDIDDAPVFPERISTPYAYTTHSKESTAPSARDYFLSPEPITPSASSVPRTVPKQDPWDSRRDQNARPAKTVHGRTDSVQQSPRAPRHDTFEDSDAEAEDTARLRTERKPARYSFVKTDLQREDLRTSLHDTKKDRPDRHDSRNERPRSPRPARDNAWSSSGSSKNPTPPSDSPRSSTSSLNNGTRQKPLNRPSPVETGHGRSSRNHPDSRPASPLRPSSPLHREVRSSSPPSPPRSPKLPSRRAPNSPTTSRPSSRGGPPRPASPLSFSSTVQPPDSRIPVSEADWHATYPPTTQDRSRPPSRYGRHESMPLPIPPRIDVQSPSPARPPKPSPLPYPVDDRMADVFMPPEEAYQYQHTTPAPSPRPASPGARQPYPESPRLSSPLVSSPRESQSAFRPSFSGRHTTAEEVPRLSRVRSNSVRSQSSLDGRRAERTPILSLDKPLPPCPRSEPTNKCDDWYTLENCPNFDVCPSCFEGVFAETPFATYFAQTRRHERPVHRVCDFSSPWMRLAWLLTIKQQRKSPDLLYSLATINEFGDPCPGDKESMGPWYGIADTRDGFHVPNFTICTCDFRQIEALFPTLKGYFTRIPSSDLQRNFNPLTCSLRVHSRRFPKYLDLLIELDAESQLRGRAPNIELFIQMARDNSHRAECTKDKPLYRKPWHFIPSLPEFTVCEECYADIIWPAIKDRSRLAESFNRTMQLVPGEDTDGSSCCLYSVRMRRVWARALEAEDFGYLERKAIERKNIEKRVSREKKDILRMLELSTGYGTSEIQRLRRDLRDVEKEWKDCE</sequence>
<proteinExistence type="predicted"/>
<feature type="compositionally biased region" description="Basic and acidic residues" evidence="1">
    <location>
        <begin position="257"/>
        <end position="267"/>
    </location>
</feature>
<comment type="caution">
    <text evidence="2">The sequence shown here is derived from an EMBL/GenBank/DDBJ whole genome shotgun (WGS) entry which is preliminary data.</text>
</comment>
<name>A0A1Y2A8F1_9PLEO</name>
<feature type="region of interest" description="Disordered" evidence="1">
    <location>
        <begin position="135"/>
        <end position="604"/>
    </location>
</feature>
<keyword evidence="3" id="KW-1185">Reference proteome</keyword>
<organism evidence="2 3">
    <name type="scientific">Clohesyomyces aquaticus</name>
    <dbReference type="NCBI Taxonomy" id="1231657"/>
    <lineage>
        <taxon>Eukaryota</taxon>
        <taxon>Fungi</taxon>
        <taxon>Dikarya</taxon>
        <taxon>Ascomycota</taxon>
        <taxon>Pezizomycotina</taxon>
        <taxon>Dothideomycetes</taxon>
        <taxon>Pleosporomycetidae</taxon>
        <taxon>Pleosporales</taxon>
        <taxon>Lindgomycetaceae</taxon>
        <taxon>Clohesyomyces</taxon>
    </lineage>
</organism>
<dbReference type="OrthoDB" id="5296at2759"/>
<feature type="compositionally biased region" description="Basic and acidic residues" evidence="1">
    <location>
        <begin position="61"/>
        <end position="70"/>
    </location>
</feature>
<feature type="compositionally biased region" description="Low complexity" evidence="1">
    <location>
        <begin position="526"/>
        <end position="552"/>
    </location>
</feature>
<feature type="compositionally biased region" description="Polar residues" evidence="1">
    <location>
        <begin position="314"/>
        <end position="323"/>
    </location>
</feature>
<feature type="compositionally biased region" description="Pro residues" evidence="1">
    <location>
        <begin position="483"/>
        <end position="494"/>
    </location>
</feature>
<feature type="region of interest" description="Disordered" evidence="1">
    <location>
        <begin position="1"/>
        <end position="114"/>
    </location>
</feature>
<feature type="compositionally biased region" description="Basic and acidic residues" evidence="1">
    <location>
        <begin position="213"/>
        <end position="222"/>
    </location>
</feature>
<protein>
    <submittedName>
        <fullName evidence="2">Uncharacterized protein</fullName>
    </submittedName>
</protein>
<feature type="compositionally biased region" description="Polar residues" evidence="1">
    <location>
        <begin position="27"/>
        <end position="41"/>
    </location>
</feature>
<feature type="compositionally biased region" description="Polar residues" evidence="1">
    <location>
        <begin position="174"/>
        <end position="186"/>
    </location>
</feature>
<reference evidence="2 3" key="1">
    <citation type="submission" date="2016-07" db="EMBL/GenBank/DDBJ databases">
        <title>Pervasive Adenine N6-methylation of Active Genes in Fungi.</title>
        <authorList>
            <consortium name="DOE Joint Genome Institute"/>
            <person name="Mondo S.J."/>
            <person name="Dannebaum R.O."/>
            <person name="Kuo R.C."/>
            <person name="Labutti K."/>
            <person name="Haridas S."/>
            <person name="Kuo A."/>
            <person name="Salamov A."/>
            <person name="Ahrendt S.R."/>
            <person name="Lipzen A."/>
            <person name="Sullivan W."/>
            <person name="Andreopoulos W.B."/>
            <person name="Clum A."/>
            <person name="Lindquist E."/>
            <person name="Daum C."/>
            <person name="Ramamoorthy G.K."/>
            <person name="Gryganskyi A."/>
            <person name="Culley D."/>
            <person name="Magnuson J.K."/>
            <person name="James T.Y."/>
            <person name="O'Malley M.A."/>
            <person name="Stajich J.E."/>
            <person name="Spatafora J.W."/>
            <person name="Visel A."/>
            <person name="Grigoriev I.V."/>
        </authorList>
    </citation>
    <scope>NUCLEOTIDE SEQUENCE [LARGE SCALE GENOMIC DNA]</scope>
    <source>
        <strain evidence="2 3">CBS 115471</strain>
    </source>
</reference>
<dbReference type="EMBL" id="MCFA01000005">
    <property type="protein sequence ID" value="ORY18793.1"/>
    <property type="molecule type" value="Genomic_DNA"/>
</dbReference>
<gene>
    <name evidence="2" type="ORF">BCR34DRAFT_528741</name>
</gene>
<feature type="compositionally biased region" description="Low complexity" evidence="1">
    <location>
        <begin position="396"/>
        <end position="416"/>
    </location>
</feature>
<accession>A0A1Y2A8F1</accession>
<evidence type="ECO:0000313" key="3">
    <source>
        <dbReference type="Proteomes" id="UP000193144"/>
    </source>
</evidence>
<dbReference type="Proteomes" id="UP000193144">
    <property type="component" value="Unassembled WGS sequence"/>
</dbReference>
<feature type="compositionally biased region" description="Low complexity" evidence="1">
    <location>
        <begin position="574"/>
        <end position="585"/>
    </location>
</feature>
<feature type="compositionally biased region" description="Basic and acidic residues" evidence="1">
    <location>
        <begin position="276"/>
        <end position="311"/>
    </location>
</feature>
<dbReference type="STRING" id="1231657.A0A1Y2A8F1"/>
<evidence type="ECO:0000256" key="1">
    <source>
        <dbReference type="SAM" id="MobiDB-lite"/>
    </source>
</evidence>
<evidence type="ECO:0000313" key="2">
    <source>
        <dbReference type="EMBL" id="ORY18793.1"/>
    </source>
</evidence>
<feature type="compositionally biased region" description="Low complexity" evidence="1">
    <location>
        <begin position="368"/>
        <end position="378"/>
    </location>
</feature>
<feature type="compositionally biased region" description="Basic and acidic residues" evidence="1">
    <location>
        <begin position="7"/>
        <end position="26"/>
    </location>
</feature>
<dbReference type="AlphaFoldDB" id="A0A1Y2A8F1"/>